<evidence type="ECO:0000256" key="1">
    <source>
        <dbReference type="ARBA" id="ARBA00004141"/>
    </source>
</evidence>
<dbReference type="InterPro" id="IPR049326">
    <property type="entry name" value="Rhodopsin_dom_fungi"/>
</dbReference>
<dbReference type="Proteomes" id="UP000184330">
    <property type="component" value="Unassembled WGS sequence"/>
</dbReference>
<evidence type="ECO:0000259" key="18">
    <source>
        <dbReference type="PROSITE" id="PS52012"/>
    </source>
</evidence>
<feature type="transmembrane region" description="Helical" evidence="16">
    <location>
        <begin position="132"/>
        <end position="155"/>
    </location>
</feature>
<evidence type="ECO:0000256" key="2">
    <source>
        <dbReference type="ARBA" id="ARBA00004589"/>
    </source>
</evidence>
<sequence>MKFARLVSIFSVILLATSAQANLQQYLDEVPECGLTCVTSFIPQFICNGSELCICNNKPRLAALSDCVSQNCSIIDTLQTVSLTMHQACEKPIVSRQAHLIGTVGLGIVAFALVNLRLYSRWTLGGTWNADDWIMVVVDASLPPFMVLGCLAAGKGFGLNIYDVRTNDLVTALEVFFFGEIGYVTILGLCKISVLLFYLRIFPYFKCRFACYLLLVWVVVGTVSYQFLVLFQCLPISYNWEGWKTDLGHPDRCLDLNALGYSSAGINIAQDLVILFIPIPWLIGLNTSPRKKIQILLMFGVGIFVCICSIIRLTTLPSFKATRNPTWEFTDPVYWTAIEVYVSIIIPSLPAIRSLLSHHFPRFFANDTPMPSLAVGYPPTNHSYTRSQSIPKSTKLNLDLKFSLKSTFASRSQWPRKSQRSMQGDQGEEGGREWLELGDKRKGTVHTGVVAGGAIDENDGREVYEGARGGIFVSTKTVLQETEQGNWLDDVEHGERVSWKVSDEGR</sequence>
<comment type="caution">
    <text evidence="14">Lacks conserved residue(s) required for the propagation of feature annotation.</text>
</comment>
<reference evidence="19 20" key="1">
    <citation type="submission" date="2016-03" db="EMBL/GenBank/DDBJ databases">
        <authorList>
            <person name="Ploux O."/>
        </authorList>
    </citation>
    <scope>NUCLEOTIDE SEQUENCE [LARGE SCALE GENOMIC DNA]</scope>
    <source>
        <strain evidence="19 20">UAMH 11012</strain>
    </source>
</reference>
<keyword evidence="7 16" id="KW-0812">Transmembrane</keyword>
<evidence type="ECO:0000256" key="14">
    <source>
        <dbReference type="PROSITE-ProRule" id="PRU01356"/>
    </source>
</evidence>
<dbReference type="InterPro" id="IPR052337">
    <property type="entry name" value="SAT4-like"/>
</dbReference>
<evidence type="ECO:0000256" key="11">
    <source>
        <dbReference type="ARBA" id="ARBA00023157"/>
    </source>
</evidence>
<gene>
    <name evidence="19" type="ORF">PAC_13592</name>
</gene>
<dbReference type="GO" id="GO:0098552">
    <property type="term" value="C:side of membrane"/>
    <property type="evidence" value="ECO:0007669"/>
    <property type="project" value="UniProtKB-KW"/>
</dbReference>
<evidence type="ECO:0000256" key="4">
    <source>
        <dbReference type="ARBA" id="ARBA00010031"/>
    </source>
</evidence>
<keyword evidence="12" id="KW-0449">Lipoprotein</keyword>
<evidence type="ECO:0000256" key="3">
    <source>
        <dbReference type="ARBA" id="ARBA00004613"/>
    </source>
</evidence>
<evidence type="ECO:0000313" key="19">
    <source>
        <dbReference type="EMBL" id="CZR63695.1"/>
    </source>
</evidence>
<comment type="similarity">
    <text evidence="4">Belongs to the RBT5 family.</text>
</comment>
<dbReference type="Pfam" id="PF05730">
    <property type="entry name" value="CFEM"/>
    <property type="match status" value="1"/>
</dbReference>
<comment type="similarity">
    <text evidence="13">Belongs to the SAT4 family.</text>
</comment>
<keyword evidence="10 16" id="KW-0472">Membrane</keyword>
<keyword evidence="6" id="KW-0325">Glycoprotein</keyword>
<dbReference type="InterPro" id="IPR008427">
    <property type="entry name" value="Extracellular_membr_CFEM_dom"/>
</dbReference>
<feature type="transmembrane region" description="Helical" evidence="16">
    <location>
        <begin position="333"/>
        <end position="352"/>
    </location>
</feature>
<dbReference type="PROSITE" id="PS52012">
    <property type="entry name" value="CFEM"/>
    <property type="match status" value="1"/>
</dbReference>
<keyword evidence="20" id="KW-1185">Reference proteome</keyword>
<keyword evidence="9 16" id="KW-1133">Transmembrane helix</keyword>
<feature type="region of interest" description="Disordered" evidence="15">
    <location>
        <begin position="411"/>
        <end position="431"/>
    </location>
</feature>
<name>A0A1L7XF74_9HELO</name>
<feature type="transmembrane region" description="Helical" evidence="16">
    <location>
        <begin position="100"/>
        <end position="120"/>
    </location>
</feature>
<protein>
    <recommendedName>
        <fullName evidence="18">CFEM domain-containing protein</fullName>
    </recommendedName>
</protein>
<feature type="compositionally biased region" description="Polar residues" evidence="15">
    <location>
        <begin position="411"/>
        <end position="424"/>
    </location>
</feature>
<keyword evidence="6" id="KW-0336">GPI-anchor</keyword>
<feature type="transmembrane region" description="Helical" evidence="16">
    <location>
        <begin position="295"/>
        <end position="313"/>
    </location>
</feature>
<dbReference type="OrthoDB" id="2496787at2759"/>
<evidence type="ECO:0000256" key="17">
    <source>
        <dbReference type="SAM" id="SignalP"/>
    </source>
</evidence>
<dbReference type="GO" id="GO:0005576">
    <property type="term" value="C:extracellular region"/>
    <property type="evidence" value="ECO:0007669"/>
    <property type="project" value="UniProtKB-SubCell"/>
</dbReference>
<keyword evidence="8 17" id="KW-0732">Signal</keyword>
<evidence type="ECO:0000256" key="15">
    <source>
        <dbReference type="SAM" id="MobiDB-lite"/>
    </source>
</evidence>
<dbReference type="PANTHER" id="PTHR33048">
    <property type="entry name" value="PTH11-LIKE INTEGRAL MEMBRANE PROTEIN (AFU_ORTHOLOGUE AFUA_5G11245)"/>
    <property type="match status" value="1"/>
</dbReference>
<dbReference type="AlphaFoldDB" id="A0A1L7XF74"/>
<feature type="domain" description="CFEM" evidence="18">
    <location>
        <begin position="5"/>
        <end position="116"/>
    </location>
</feature>
<evidence type="ECO:0000256" key="8">
    <source>
        <dbReference type="ARBA" id="ARBA00022729"/>
    </source>
</evidence>
<keyword evidence="5" id="KW-0964">Secreted</keyword>
<evidence type="ECO:0000256" key="13">
    <source>
        <dbReference type="ARBA" id="ARBA00038359"/>
    </source>
</evidence>
<evidence type="ECO:0000256" key="9">
    <source>
        <dbReference type="ARBA" id="ARBA00022989"/>
    </source>
</evidence>
<feature type="transmembrane region" description="Helical" evidence="16">
    <location>
        <begin position="175"/>
        <end position="199"/>
    </location>
</feature>
<proteinExistence type="inferred from homology"/>
<evidence type="ECO:0000256" key="5">
    <source>
        <dbReference type="ARBA" id="ARBA00022525"/>
    </source>
</evidence>
<evidence type="ECO:0000256" key="7">
    <source>
        <dbReference type="ARBA" id="ARBA00022692"/>
    </source>
</evidence>
<feature type="signal peptide" evidence="17">
    <location>
        <begin position="1"/>
        <end position="19"/>
    </location>
</feature>
<feature type="chain" id="PRO_5012295687" description="CFEM domain-containing protein" evidence="17">
    <location>
        <begin position="20"/>
        <end position="506"/>
    </location>
</feature>
<evidence type="ECO:0000256" key="16">
    <source>
        <dbReference type="SAM" id="Phobius"/>
    </source>
</evidence>
<accession>A0A1L7XF74</accession>
<feature type="transmembrane region" description="Helical" evidence="16">
    <location>
        <begin position="211"/>
        <end position="238"/>
    </location>
</feature>
<dbReference type="EMBL" id="FJOG01000024">
    <property type="protein sequence ID" value="CZR63695.1"/>
    <property type="molecule type" value="Genomic_DNA"/>
</dbReference>
<evidence type="ECO:0000256" key="10">
    <source>
        <dbReference type="ARBA" id="ARBA00023136"/>
    </source>
</evidence>
<evidence type="ECO:0000256" key="12">
    <source>
        <dbReference type="ARBA" id="ARBA00023288"/>
    </source>
</evidence>
<organism evidence="19 20">
    <name type="scientific">Phialocephala subalpina</name>
    <dbReference type="NCBI Taxonomy" id="576137"/>
    <lineage>
        <taxon>Eukaryota</taxon>
        <taxon>Fungi</taxon>
        <taxon>Dikarya</taxon>
        <taxon>Ascomycota</taxon>
        <taxon>Pezizomycotina</taxon>
        <taxon>Leotiomycetes</taxon>
        <taxon>Helotiales</taxon>
        <taxon>Mollisiaceae</taxon>
        <taxon>Phialocephala</taxon>
        <taxon>Phialocephala fortinii species complex</taxon>
    </lineage>
</organism>
<comment type="subcellular location">
    <subcellularLocation>
        <location evidence="2">Membrane</location>
        <topology evidence="2">Lipid-anchor</topology>
        <topology evidence="2">GPI-anchor</topology>
    </subcellularLocation>
    <subcellularLocation>
        <location evidence="1">Membrane</location>
        <topology evidence="1">Multi-pass membrane protein</topology>
    </subcellularLocation>
    <subcellularLocation>
        <location evidence="3">Secreted</location>
    </subcellularLocation>
</comment>
<evidence type="ECO:0000256" key="6">
    <source>
        <dbReference type="ARBA" id="ARBA00022622"/>
    </source>
</evidence>
<keyword evidence="11" id="KW-1015">Disulfide bond</keyword>
<dbReference type="SMART" id="SM00747">
    <property type="entry name" value="CFEM"/>
    <property type="match status" value="1"/>
</dbReference>
<dbReference type="PANTHER" id="PTHR33048:SF160">
    <property type="entry name" value="SAT4 FAMILY MEMBRANE PROTEIN"/>
    <property type="match status" value="1"/>
</dbReference>
<evidence type="ECO:0000313" key="20">
    <source>
        <dbReference type="Proteomes" id="UP000184330"/>
    </source>
</evidence>
<feature type="transmembrane region" description="Helical" evidence="16">
    <location>
        <begin position="258"/>
        <end position="283"/>
    </location>
</feature>
<dbReference type="Pfam" id="PF20684">
    <property type="entry name" value="Fung_rhodopsin"/>
    <property type="match status" value="1"/>
</dbReference>